<evidence type="ECO:0000313" key="3">
    <source>
        <dbReference type="Proteomes" id="UP000050301"/>
    </source>
</evidence>
<accession>A0A0Q0VJG9</accession>
<proteinExistence type="predicted"/>
<dbReference type="Proteomes" id="UP000050301">
    <property type="component" value="Unassembled WGS sequence"/>
</dbReference>
<dbReference type="RefSeq" id="WP_048101416.1">
    <property type="nucleotide sequence ID" value="NZ_LKBH01000300.1"/>
</dbReference>
<keyword evidence="3" id="KW-1185">Reference proteome</keyword>
<dbReference type="GeneID" id="84222605"/>
<reference evidence="2 3" key="1">
    <citation type="submission" date="2015-09" db="EMBL/GenBank/DDBJ databases">
        <title>Heavy metals and arsenic resistance mechanisms in polyextremophilic archaea of the family Ferroplasmaceae.</title>
        <authorList>
            <person name="Bulaev A.G."/>
            <person name="Kanygina A.V."/>
        </authorList>
    </citation>
    <scope>NUCLEOTIDE SEQUENCE [LARGE SCALE GENOMIC DNA]</scope>
    <source>
        <strain evidence="2 3">BH2</strain>
    </source>
</reference>
<dbReference type="InterPro" id="IPR039768">
    <property type="entry name" value="Nmd3"/>
</dbReference>
<dbReference type="GO" id="GO:0005737">
    <property type="term" value="C:cytoplasm"/>
    <property type="evidence" value="ECO:0007669"/>
    <property type="project" value="TreeGrafter"/>
</dbReference>
<name>A0A0Q0VJG9_9ARCH</name>
<dbReference type="Pfam" id="PF04981">
    <property type="entry name" value="NMD3"/>
    <property type="match status" value="1"/>
</dbReference>
<dbReference type="EMBL" id="LKBH01000300">
    <property type="protein sequence ID" value="KQB33650.1"/>
    <property type="molecule type" value="Genomic_DNA"/>
</dbReference>
<protein>
    <recommendedName>
        <fullName evidence="1">Nmd3 N-terminal domain-containing protein</fullName>
    </recommendedName>
</protein>
<dbReference type="InParanoid" id="A0A0Q0VJG9"/>
<dbReference type="PANTHER" id="PTHR12746">
    <property type="entry name" value="NONSENSE-MEDIATED MRNA DECAY PROTEIN 3"/>
    <property type="match status" value="1"/>
</dbReference>
<sequence>MKCIICGKNEAYKHGMCSSCLADQIRLQSSKMEITVCPKCGALKINKKWYYNDTENVLKRQALGHINIDNGNVESINNLELSDDRIIINIDVNSKTLGMVNKTAEIDLKILKESCPVCNKVTGSYYEGIIQLRTFSTEFDSRLNDAKDLIVSYVRDLNRDNPNSFISRIENKREGIDIYLGRKEDAIKIDKLLNSMYFTSMKQTKSLAGRKDGKDIFRYTHLIRILDVTKGSILFDKKYYMVTSISANSIGIMDLDTQTTENITQKEFYRRNFNIIRKEPLIDKFIVISTDGGESQIMNSETYKIITVRQVFDSKEVSLYKYRDRYYSM</sequence>
<dbReference type="GO" id="GO:0043023">
    <property type="term" value="F:ribosomal large subunit binding"/>
    <property type="evidence" value="ECO:0007669"/>
    <property type="project" value="InterPro"/>
</dbReference>
<comment type="caution">
    <text evidence="2">The sequence shown here is derived from an EMBL/GenBank/DDBJ whole genome shotgun (WGS) entry which is preliminary data.</text>
</comment>
<gene>
    <name evidence="2" type="ORF">AOG55_02395</name>
</gene>
<dbReference type="PANTHER" id="PTHR12746:SF2">
    <property type="entry name" value="60S RIBOSOMAL EXPORT PROTEIN NMD3"/>
    <property type="match status" value="1"/>
</dbReference>
<dbReference type="AlphaFoldDB" id="A0A0Q0VJG9"/>
<feature type="domain" description="Nmd3 N-terminal" evidence="1">
    <location>
        <begin position="3"/>
        <end position="225"/>
    </location>
</feature>
<evidence type="ECO:0000313" key="2">
    <source>
        <dbReference type="EMBL" id="KQB33650.1"/>
    </source>
</evidence>
<dbReference type="InterPro" id="IPR007064">
    <property type="entry name" value="Nmd3_N"/>
</dbReference>
<evidence type="ECO:0000259" key="1">
    <source>
        <dbReference type="Pfam" id="PF04981"/>
    </source>
</evidence>
<organism evidence="2 3">
    <name type="scientific">Acidiplasma cupricumulans</name>
    <dbReference type="NCBI Taxonomy" id="312540"/>
    <lineage>
        <taxon>Archaea</taxon>
        <taxon>Methanobacteriati</taxon>
        <taxon>Thermoplasmatota</taxon>
        <taxon>Thermoplasmata</taxon>
        <taxon>Thermoplasmatales</taxon>
        <taxon>Ferroplasmaceae</taxon>
        <taxon>Acidiplasma</taxon>
    </lineage>
</organism>